<keyword evidence="2" id="KW-0067">ATP-binding</keyword>
<dbReference type="PANTHER" id="PTHR32071:SF57">
    <property type="entry name" value="C4-DICARBOXYLATE TRANSPORT TRANSCRIPTIONAL REGULATORY PROTEIN DCTD"/>
    <property type="match status" value="1"/>
</dbReference>
<dbReference type="InterPro" id="IPR002078">
    <property type="entry name" value="Sigma_54_int"/>
</dbReference>
<dbReference type="InterPro" id="IPR003593">
    <property type="entry name" value="AAA+_ATPase"/>
</dbReference>
<protein>
    <submittedName>
        <fullName evidence="6">Regulatory protein, Fis family</fullName>
    </submittedName>
</protein>
<dbReference type="GO" id="GO:0005524">
    <property type="term" value="F:ATP binding"/>
    <property type="evidence" value="ECO:0007669"/>
    <property type="project" value="UniProtKB-KW"/>
</dbReference>
<dbReference type="Proteomes" id="UP000243950">
    <property type="component" value="Unassembled WGS sequence"/>
</dbReference>
<dbReference type="RefSeq" id="WP_075931585.1">
    <property type="nucleotide sequence ID" value="NZ_BSSG01000006.1"/>
</dbReference>
<proteinExistence type="predicted"/>
<dbReference type="PROSITE" id="PS50045">
    <property type="entry name" value="SIGMA54_INTERACT_4"/>
    <property type="match status" value="1"/>
</dbReference>
<dbReference type="InterPro" id="IPR002197">
    <property type="entry name" value="HTH_Fis"/>
</dbReference>
<dbReference type="Gene3D" id="1.10.10.60">
    <property type="entry name" value="Homeodomain-like"/>
    <property type="match status" value="1"/>
</dbReference>
<keyword evidence="3" id="KW-0805">Transcription regulation</keyword>
<reference evidence="7" key="1">
    <citation type="submission" date="2016-10" db="EMBL/GenBank/DDBJ databases">
        <authorList>
            <person name="Varghese N."/>
            <person name="Submissions S."/>
        </authorList>
    </citation>
    <scope>NUCLEOTIDE SEQUENCE [LARGE SCALE GENOMIC DNA]</scope>
    <source>
        <strain evidence="7">JCM 2783</strain>
    </source>
</reference>
<dbReference type="CDD" id="cd00009">
    <property type="entry name" value="AAA"/>
    <property type="match status" value="1"/>
</dbReference>
<evidence type="ECO:0000256" key="2">
    <source>
        <dbReference type="ARBA" id="ARBA00022840"/>
    </source>
</evidence>
<evidence type="ECO:0000256" key="4">
    <source>
        <dbReference type="ARBA" id="ARBA00023163"/>
    </source>
</evidence>
<dbReference type="Pfam" id="PF02954">
    <property type="entry name" value="HTH_8"/>
    <property type="match status" value="1"/>
</dbReference>
<dbReference type="GO" id="GO:0006355">
    <property type="term" value="P:regulation of DNA-templated transcription"/>
    <property type="evidence" value="ECO:0007669"/>
    <property type="project" value="InterPro"/>
</dbReference>
<dbReference type="InterPro" id="IPR058031">
    <property type="entry name" value="AAA_lid_NorR"/>
</dbReference>
<dbReference type="AlphaFoldDB" id="A0A1I1WS55"/>
<evidence type="ECO:0000256" key="3">
    <source>
        <dbReference type="ARBA" id="ARBA00023015"/>
    </source>
</evidence>
<dbReference type="InterPro" id="IPR009057">
    <property type="entry name" value="Homeodomain-like_sf"/>
</dbReference>
<name>A0A1I1WS55_PSEOC</name>
<accession>A0A1I1WS55</accession>
<dbReference type="SMART" id="SM00382">
    <property type="entry name" value="AAA"/>
    <property type="match status" value="1"/>
</dbReference>
<feature type="domain" description="Sigma-54 factor interaction" evidence="5">
    <location>
        <begin position="7"/>
        <end position="235"/>
    </location>
</feature>
<evidence type="ECO:0000313" key="7">
    <source>
        <dbReference type="Proteomes" id="UP000243950"/>
    </source>
</evidence>
<dbReference type="Pfam" id="PF00158">
    <property type="entry name" value="Sigma54_activat"/>
    <property type="match status" value="1"/>
</dbReference>
<keyword evidence="4" id="KW-0804">Transcription</keyword>
<keyword evidence="7" id="KW-1185">Reference proteome</keyword>
<dbReference type="Gene3D" id="1.10.8.60">
    <property type="match status" value="1"/>
</dbReference>
<keyword evidence="1" id="KW-0547">Nucleotide-binding</keyword>
<gene>
    <name evidence="6" type="ORF">SAMN05216372_106184</name>
</gene>
<dbReference type="PROSITE" id="PS00675">
    <property type="entry name" value="SIGMA54_INTERACT_1"/>
    <property type="match status" value="1"/>
</dbReference>
<evidence type="ECO:0000313" key="6">
    <source>
        <dbReference type="EMBL" id="SFD98025.1"/>
    </source>
</evidence>
<evidence type="ECO:0000256" key="1">
    <source>
        <dbReference type="ARBA" id="ARBA00022741"/>
    </source>
</evidence>
<dbReference type="Gene3D" id="3.40.50.300">
    <property type="entry name" value="P-loop containing nucleotide triphosphate hydrolases"/>
    <property type="match status" value="1"/>
</dbReference>
<sequence length="298" mass="33126">MESALDLLVLENGISSLDVLGQSISELGIDVLLLGETGTGKDTVARHLHKLSRPKGPFVAVNCAAIPETLFESELFGVNAGAFTGADRDRSGYFEAAHRGTLYLDEIDSMPLNLQVKLLRVLESRQVERLGSTRVIPLDIGVVASAQRSLDLLMEGGLFRRDLYYRLSVMSLSLPPLRQRPGHIVSVFRHFVATAEVELNMPAPVIDERVEVLLLSHGWPGNYRELKSAARRHVLGMPLIDDDPDESSETGLKNQLRLIEKTLIQQSLKRNDHCIAAVTSELDIPRRTLYQRMKDLDV</sequence>
<organism evidence="6 7">
    <name type="scientific">Pseudomonas straminea</name>
    <dbReference type="NCBI Taxonomy" id="47882"/>
    <lineage>
        <taxon>Bacteria</taxon>
        <taxon>Pseudomonadati</taxon>
        <taxon>Pseudomonadota</taxon>
        <taxon>Gammaproteobacteria</taxon>
        <taxon>Pseudomonadales</taxon>
        <taxon>Pseudomonadaceae</taxon>
        <taxon>Phytopseudomonas</taxon>
    </lineage>
</organism>
<dbReference type="PANTHER" id="PTHR32071">
    <property type="entry name" value="TRANSCRIPTIONAL REGULATORY PROTEIN"/>
    <property type="match status" value="1"/>
</dbReference>
<dbReference type="InterPro" id="IPR027417">
    <property type="entry name" value="P-loop_NTPase"/>
</dbReference>
<evidence type="ECO:0000259" key="5">
    <source>
        <dbReference type="PROSITE" id="PS50045"/>
    </source>
</evidence>
<dbReference type="Pfam" id="PF25601">
    <property type="entry name" value="AAA_lid_14"/>
    <property type="match status" value="1"/>
</dbReference>
<dbReference type="InterPro" id="IPR025662">
    <property type="entry name" value="Sigma_54_int_dom_ATP-bd_1"/>
</dbReference>
<dbReference type="EMBL" id="FOMO01000006">
    <property type="protein sequence ID" value="SFD98025.1"/>
    <property type="molecule type" value="Genomic_DNA"/>
</dbReference>
<dbReference type="SUPFAM" id="SSF46689">
    <property type="entry name" value="Homeodomain-like"/>
    <property type="match status" value="1"/>
</dbReference>
<dbReference type="SUPFAM" id="SSF52540">
    <property type="entry name" value="P-loop containing nucleoside triphosphate hydrolases"/>
    <property type="match status" value="1"/>
</dbReference>
<dbReference type="FunFam" id="3.40.50.300:FF:000006">
    <property type="entry name" value="DNA-binding transcriptional regulator NtrC"/>
    <property type="match status" value="1"/>
</dbReference>
<dbReference type="GO" id="GO:0043565">
    <property type="term" value="F:sequence-specific DNA binding"/>
    <property type="evidence" value="ECO:0007669"/>
    <property type="project" value="InterPro"/>
</dbReference>